<proteinExistence type="predicted"/>
<evidence type="ECO:0000313" key="1">
    <source>
        <dbReference type="EMBL" id="KAI5681601.1"/>
    </source>
</evidence>
<gene>
    <name evidence="1" type="ORF">M9H77_02829</name>
</gene>
<accession>A0ACC0C9K5</accession>
<organism evidence="1 2">
    <name type="scientific">Catharanthus roseus</name>
    <name type="common">Madagascar periwinkle</name>
    <name type="synonym">Vinca rosea</name>
    <dbReference type="NCBI Taxonomy" id="4058"/>
    <lineage>
        <taxon>Eukaryota</taxon>
        <taxon>Viridiplantae</taxon>
        <taxon>Streptophyta</taxon>
        <taxon>Embryophyta</taxon>
        <taxon>Tracheophyta</taxon>
        <taxon>Spermatophyta</taxon>
        <taxon>Magnoliopsida</taxon>
        <taxon>eudicotyledons</taxon>
        <taxon>Gunneridae</taxon>
        <taxon>Pentapetalae</taxon>
        <taxon>asterids</taxon>
        <taxon>lamiids</taxon>
        <taxon>Gentianales</taxon>
        <taxon>Apocynaceae</taxon>
        <taxon>Rauvolfioideae</taxon>
        <taxon>Vinceae</taxon>
        <taxon>Catharanthinae</taxon>
        <taxon>Catharanthus</taxon>
    </lineage>
</organism>
<dbReference type="Proteomes" id="UP001060085">
    <property type="component" value="Linkage Group LG01"/>
</dbReference>
<reference evidence="2" key="1">
    <citation type="journal article" date="2023" name="Nat. Plants">
        <title>Single-cell RNA sequencing provides a high-resolution roadmap for understanding the multicellular compartmentation of specialized metabolism.</title>
        <authorList>
            <person name="Sun S."/>
            <person name="Shen X."/>
            <person name="Li Y."/>
            <person name="Li Y."/>
            <person name="Wang S."/>
            <person name="Li R."/>
            <person name="Zhang H."/>
            <person name="Shen G."/>
            <person name="Guo B."/>
            <person name="Wei J."/>
            <person name="Xu J."/>
            <person name="St-Pierre B."/>
            <person name="Chen S."/>
            <person name="Sun C."/>
        </authorList>
    </citation>
    <scope>NUCLEOTIDE SEQUENCE [LARGE SCALE GENOMIC DNA]</scope>
</reference>
<evidence type="ECO:0000313" key="2">
    <source>
        <dbReference type="Proteomes" id="UP001060085"/>
    </source>
</evidence>
<comment type="caution">
    <text evidence="1">The sequence shown here is derived from an EMBL/GenBank/DDBJ whole genome shotgun (WGS) entry which is preliminary data.</text>
</comment>
<sequence>MESFLGFRGPAADEVIFDQSQSFKLVPWISWNEWEFVRESLFSSSPQSVPSALQRIATWRSRGCLPVVIEVTAAIIEIQQKDPFFRDDIAEAADSEEMLAMLYCMAIMRLVNVVIEKTRRKTETSIAEAANAIGIPRMLIDIRHEGSHRDLPSLRLVRLAATKALGWLKSYYWEPQKNAIPNEGDLVANLRKEIKQRLRELSFCLKAKQMSRKGSLLVKGKRTKHLEPLCGPNKFLSLMAVNHTHSKTSGSKKHVSKAVKNVLRLYASFSVEVLDVLLGLLMKSFKSSELVQHLENPDDGKEADSIQAGFDEWKSVINKLFNKEPKLLWNLLTAVLEKILIHETGKQELDAPILYQHTTESPRIRSLPFLFEWLVQILDSRTPAQLDGVTVEMKFINKYLPKATILELLRKCLVVCSHANKQLAHSAFILSRMLGNKFLNYKLAKLLSLSLNIPDLAVSTEVPLESNFDNFISLEKESLDVAAKSLELIKHGRKKSKTMKRTDVHAEVKTRWAIAKSWNPCPIGMLPHKLGSSGCLPVLDCCNVIPETSKLSNSKNQLELNQCLGNQEAQRVVEQLDYLSTEKTRETVVGCEVSNKENISSQGIKGNLLIDGVWRRVTEDEVIAIASGIRILV</sequence>
<protein>
    <submittedName>
        <fullName evidence="1">Uncharacterized protein</fullName>
    </submittedName>
</protein>
<keyword evidence="2" id="KW-1185">Reference proteome</keyword>
<dbReference type="EMBL" id="CM044701">
    <property type="protein sequence ID" value="KAI5681601.1"/>
    <property type="molecule type" value="Genomic_DNA"/>
</dbReference>
<name>A0ACC0C9K5_CATRO</name>